<feature type="domain" description="Potassium channel" evidence="2">
    <location>
        <begin position="73"/>
        <end position="154"/>
    </location>
</feature>
<evidence type="ECO:0000313" key="4">
    <source>
        <dbReference type="Proteomes" id="UP000610456"/>
    </source>
</evidence>
<dbReference type="Proteomes" id="UP000610456">
    <property type="component" value="Unassembled WGS sequence"/>
</dbReference>
<keyword evidence="1" id="KW-1133">Transmembrane helix</keyword>
<feature type="transmembrane region" description="Helical" evidence="1">
    <location>
        <begin position="105"/>
        <end position="122"/>
    </location>
</feature>
<sequence>MEIFEIITFVLGFLILIITFFDFFHTTLSGNGFWYISGNLNEFLSKIILANKNKRFFDYSGLIHLLLTTLCWLILLILGTYLIFISDEEMVVNAQTKVPADLLERFYYTCYLLSTLGIGDFTPGHNFSRVLSSALSFSGFILLTTALTYLLSVVNSVLSKRQLALTISTLGEDITELYNFFELDSSSALTDKSGDLRQLILKNASNFLAFPIMNHFMTRKKSRSAEVQLASLYEVLMVLQTQYEQKTVEYAKMNKVIKAIDAYTSMGISEEDDFENDEDHLAELRQFWTTRGLKYQQDSKKDRQMNASLKSAGWDWEDVYKTEDRW</sequence>
<dbReference type="Gene3D" id="1.10.287.70">
    <property type="match status" value="1"/>
</dbReference>
<protein>
    <recommendedName>
        <fullName evidence="2">Potassium channel domain-containing protein</fullName>
    </recommendedName>
</protein>
<evidence type="ECO:0000259" key="2">
    <source>
        <dbReference type="Pfam" id="PF07885"/>
    </source>
</evidence>
<dbReference type="Pfam" id="PF07885">
    <property type="entry name" value="Ion_trans_2"/>
    <property type="match status" value="1"/>
</dbReference>
<keyword evidence="4" id="KW-1185">Reference proteome</keyword>
<dbReference type="SUPFAM" id="SSF81324">
    <property type="entry name" value="Voltage-gated potassium channels"/>
    <property type="match status" value="1"/>
</dbReference>
<feature type="transmembrane region" description="Helical" evidence="1">
    <location>
        <begin position="62"/>
        <end position="85"/>
    </location>
</feature>
<proteinExistence type="predicted"/>
<dbReference type="AlphaFoldDB" id="A0A918SJJ6"/>
<gene>
    <name evidence="3" type="ORF">GCM10007103_26140</name>
</gene>
<dbReference type="InterPro" id="IPR013099">
    <property type="entry name" value="K_chnl_dom"/>
</dbReference>
<reference evidence="3" key="2">
    <citation type="submission" date="2020-09" db="EMBL/GenBank/DDBJ databases">
        <authorList>
            <person name="Sun Q."/>
            <person name="Kim S."/>
        </authorList>
    </citation>
    <scope>NUCLEOTIDE SEQUENCE</scope>
    <source>
        <strain evidence="3">KCTC 12719</strain>
    </source>
</reference>
<evidence type="ECO:0000313" key="3">
    <source>
        <dbReference type="EMBL" id="GHA43735.1"/>
    </source>
</evidence>
<name>A0A918SJJ6_9FLAO</name>
<organism evidence="3 4">
    <name type="scientific">Salinimicrobium marinum</name>
    <dbReference type="NCBI Taxonomy" id="680283"/>
    <lineage>
        <taxon>Bacteria</taxon>
        <taxon>Pseudomonadati</taxon>
        <taxon>Bacteroidota</taxon>
        <taxon>Flavobacteriia</taxon>
        <taxon>Flavobacteriales</taxon>
        <taxon>Flavobacteriaceae</taxon>
        <taxon>Salinimicrobium</taxon>
    </lineage>
</organism>
<comment type="caution">
    <text evidence="3">The sequence shown here is derived from an EMBL/GenBank/DDBJ whole genome shotgun (WGS) entry which is preliminary data.</text>
</comment>
<feature type="transmembrane region" description="Helical" evidence="1">
    <location>
        <begin position="6"/>
        <end position="24"/>
    </location>
</feature>
<keyword evidence="1" id="KW-0812">Transmembrane</keyword>
<evidence type="ECO:0000256" key="1">
    <source>
        <dbReference type="SAM" id="Phobius"/>
    </source>
</evidence>
<dbReference type="EMBL" id="BMXB01000012">
    <property type="protein sequence ID" value="GHA43735.1"/>
    <property type="molecule type" value="Genomic_DNA"/>
</dbReference>
<feature type="transmembrane region" description="Helical" evidence="1">
    <location>
        <begin position="134"/>
        <end position="158"/>
    </location>
</feature>
<keyword evidence="1" id="KW-0472">Membrane</keyword>
<dbReference type="RefSeq" id="WP_189605218.1">
    <property type="nucleotide sequence ID" value="NZ_BMXB01000012.1"/>
</dbReference>
<accession>A0A918SJJ6</accession>
<reference evidence="3" key="1">
    <citation type="journal article" date="2014" name="Int. J. Syst. Evol. Microbiol.">
        <title>Complete genome sequence of Corynebacterium casei LMG S-19264T (=DSM 44701T), isolated from a smear-ripened cheese.</title>
        <authorList>
            <consortium name="US DOE Joint Genome Institute (JGI-PGF)"/>
            <person name="Walter F."/>
            <person name="Albersmeier A."/>
            <person name="Kalinowski J."/>
            <person name="Ruckert C."/>
        </authorList>
    </citation>
    <scope>NUCLEOTIDE SEQUENCE</scope>
    <source>
        <strain evidence="3">KCTC 12719</strain>
    </source>
</reference>